<protein>
    <submittedName>
        <fullName evidence="1">Uncharacterized protein</fullName>
    </submittedName>
</protein>
<reference evidence="1 2" key="1">
    <citation type="journal article" date="2016" name="Nat. Commun.">
        <title>Ectomycorrhizal ecology is imprinted in the genome of the dominant symbiotic fungus Cenococcum geophilum.</title>
        <authorList>
            <consortium name="DOE Joint Genome Institute"/>
            <person name="Peter M."/>
            <person name="Kohler A."/>
            <person name="Ohm R.A."/>
            <person name="Kuo A."/>
            <person name="Krutzmann J."/>
            <person name="Morin E."/>
            <person name="Arend M."/>
            <person name="Barry K.W."/>
            <person name="Binder M."/>
            <person name="Choi C."/>
            <person name="Clum A."/>
            <person name="Copeland A."/>
            <person name="Grisel N."/>
            <person name="Haridas S."/>
            <person name="Kipfer T."/>
            <person name="LaButti K."/>
            <person name="Lindquist E."/>
            <person name="Lipzen A."/>
            <person name="Maire R."/>
            <person name="Meier B."/>
            <person name="Mihaltcheva S."/>
            <person name="Molinier V."/>
            <person name="Murat C."/>
            <person name="Poggeler S."/>
            <person name="Quandt C.A."/>
            <person name="Sperisen C."/>
            <person name="Tritt A."/>
            <person name="Tisserant E."/>
            <person name="Crous P.W."/>
            <person name="Henrissat B."/>
            <person name="Nehls U."/>
            <person name="Egli S."/>
            <person name="Spatafora J.W."/>
            <person name="Grigoriev I.V."/>
            <person name="Martin F.M."/>
        </authorList>
    </citation>
    <scope>NUCLEOTIDE SEQUENCE [LARGE SCALE GENOMIC DNA]</scope>
    <source>
        <strain evidence="1 2">CBS 207.34</strain>
    </source>
</reference>
<accession>A0A8E2EU12</accession>
<sequence length="85" mass="8507">MIAPATAPTAAPAIVPPPILFSASLTRLVVAEDVAAAVSEFDFVTVTIIFSVDAYAAEREAASAEIEASTAAKVEAAASDANSAL</sequence>
<evidence type="ECO:0000313" key="2">
    <source>
        <dbReference type="Proteomes" id="UP000250140"/>
    </source>
</evidence>
<keyword evidence="2" id="KW-1185">Reference proteome</keyword>
<dbReference type="AlphaFoldDB" id="A0A8E2EU12"/>
<evidence type="ECO:0000313" key="1">
    <source>
        <dbReference type="EMBL" id="OCL04586.1"/>
    </source>
</evidence>
<gene>
    <name evidence="1" type="ORF">AOQ84DRAFT_356346</name>
</gene>
<name>A0A8E2EU12_9PEZI</name>
<proteinExistence type="predicted"/>
<dbReference type="Proteomes" id="UP000250140">
    <property type="component" value="Unassembled WGS sequence"/>
</dbReference>
<organism evidence="1 2">
    <name type="scientific">Glonium stellatum</name>
    <dbReference type="NCBI Taxonomy" id="574774"/>
    <lineage>
        <taxon>Eukaryota</taxon>
        <taxon>Fungi</taxon>
        <taxon>Dikarya</taxon>
        <taxon>Ascomycota</taxon>
        <taxon>Pezizomycotina</taxon>
        <taxon>Dothideomycetes</taxon>
        <taxon>Pleosporomycetidae</taxon>
        <taxon>Gloniales</taxon>
        <taxon>Gloniaceae</taxon>
        <taxon>Glonium</taxon>
    </lineage>
</organism>
<dbReference type="EMBL" id="KV750471">
    <property type="protein sequence ID" value="OCL04586.1"/>
    <property type="molecule type" value="Genomic_DNA"/>
</dbReference>